<feature type="transmembrane region" description="Helical" evidence="1">
    <location>
        <begin position="266"/>
        <end position="286"/>
    </location>
</feature>
<dbReference type="Proteomes" id="UP000250086">
    <property type="component" value="Unassembled WGS sequence"/>
</dbReference>
<feature type="transmembrane region" description="Helical" evidence="1">
    <location>
        <begin position="298"/>
        <end position="320"/>
    </location>
</feature>
<proteinExistence type="predicted"/>
<feature type="transmembrane region" description="Helical" evidence="1">
    <location>
        <begin position="220"/>
        <end position="239"/>
    </location>
</feature>
<evidence type="ECO:0000256" key="1">
    <source>
        <dbReference type="SAM" id="Phobius"/>
    </source>
</evidence>
<organism evidence="2 3">
    <name type="scientific">Anaerobiospirillum thomasii</name>
    <dbReference type="NCBI Taxonomy" id="179995"/>
    <lineage>
        <taxon>Bacteria</taxon>
        <taxon>Pseudomonadati</taxon>
        <taxon>Pseudomonadota</taxon>
        <taxon>Gammaproteobacteria</taxon>
        <taxon>Aeromonadales</taxon>
        <taxon>Succinivibrionaceae</taxon>
        <taxon>Anaerobiospirillum</taxon>
    </lineage>
</organism>
<keyword evidence="1" id="KW-0472">Membrane</keyword>
<dbReference type="InterPro" id="IPR045691">
    <property type="entry name" value="DUF6056"/>
</dbReference>
<feature type="transmembrane region" description="Helical" evidence="1">
    <location>
        <begin position="359"/>
        <end position="380"/>
    </location>
</feature>
<feature type="transmembrane region" description="Helical" evidence="1">
    <location>
        <begin position="118"/>
        <end position="137"/>
    </location>
</feature>
<protein>
    <submittedName>
        <fullName evidence="2">Uncharacterized protein</fullName>
    </submittedName>
</protein>
<keyword evidence="1" id="KW-1133">Transmembrane helix</keyword>
<evidence type="ECO:0000313" key="3">
    <source>
        <dbReference type="Proteomes" id="UP000250086"/>
    </source>
</evidence>
<dbReference type="EMBL" id="UAPV01000001">
    <property type="protein sequence ID" value="SPT70939.1"/>
    <property type="molecule type" value="Genomic_DNA"/>
</dbReference>
<accession>A0A2X0V959</accession>
<feature type="transmembrane region" description="Helical" evidence="1">
    <location>
        <begin position="173"/>
        <end position="192"/>
    </location>
</feature>
<gene>
    <name evidence="2" type="ORF">NCTC13093_02366</name>
</gene>
<keyword evidence="1" id="KW-0812">Transmembrane</keyword>
<name>A0A2X0V959_9GAMM</name>
<evidence type="ECO:0000313" key="2">
    <source>
        <dbReference type="EMBL" id="SPT70939.1"/>
    </source>
</evidence>
<feature type="transmembrane region" description="Helical" evidence="1">
    <location>
        <begin position="149"/>
        <end position="166"/>
    </location>
</feature>
<feature type="transmembrane region" description="Helical" evidence="1">
    <location>
        <begin position="326"/>
        <end position="347"/>
    </location>
</feature>
<dbReference type="OrthoDB" id="1661582at2"/>
<reference evidence="2 3" key="1">
    <citation type="submission" date="2018-06" db="EMBL/GenBank/DDBJ databases">
        <authorList>
            <consortium name="Pathogen Informatics"/>
            <person name="Doyle S."/>
        </authorList>
    </citation>
    <scope>NUCLEOTIDE SEQUENCE [LARGE SCALE GENOMIC DNA]</scope>
    <source>
        <strain evidence="2 3">NCTC13093</strain>
    </source>
</reference>
<keyword evidence="3" id="KW-1185">Reference proteome</keyword>
<dbReference type="AlphaFoldDB" id="A0A2X0V959"/>
<dbReference type="RefSeq" id="WP_113744952.1">
    <property type="nucleotide sequence ID" value="NZ_UAPU01000005.1"/>
</dbReference>
<sequence length="474" mass="53480">MAFHPIIRHLFINRAIWYLVLWFAFISITANLAPYFANDFRYMLIEGTGDFVSSFSDVIVSQYRHYFDWGGRTVAHVIAQSLLYMGKPAHSIIQGICYILLVLFIYYNGRGIAPTFKLNFLSIVFITMMLWICTRSYGEVVFNVVSSSNYLYTTTIILIFLLPFRLSIRKDAYTLPFIFAPLMFVLGVMAGWCNENTSAALVCAVGLLNLYHIKRRTLTLWQFTGGIGLLLGFLLLALAPGNAARMDFIEAKGFDFMEHLPRSVEIILSSIVFQFILVAAFFISLFKVRGRMLHVNDTYQYAGSLFLAAIGLLSALIMLASPTVPARSFIGFTVFVTAATVGLSSLISSKGEGLLTPALCKTFMAVACLYSAITMGNTLYCYYEVKQDVKVRESQINSQLDKNIKDLVVTPFRITNSKYLYIADVRASKSHWSNRILQKFYKVDSIRRSCDADGSHIAYDFMPLQFVKPEGICK</sequence>
<feature type="transmembrane region" description="Helical" evidence="1">
    <location>
        <begin position="15"/>
        <end position="37"/>
    </location>
</feature>
<dbReference type="Pfam" id="PF19528">
    <property type="entry name" value="DUF6056"/>
    <property type="match status" value="1"/>
</dbReference>
<feature type="transmembrane region" description="Helical" evidence="1">
    <location>
        <begin position="89"/>
        <end position="106"/>
    </location>
</feature>